<protein>
    <submittedName>
        <fullName evidence="2">Uncharacterized protein</fullName>
    </submittedName>
</protein>
<organism evidence="2 3">
    <name type="scientific">Penicillium vulpinum</name>
    <dbReference type="NCBI Taxonomy" id="29845"/>
    <lineage>
        <taxon>Eukaryota</taxon>
        <taxon>Fungi</taxon>
        <taxon>Dikarya</taxon>
        <taxon>Ascomycota</taxon>
        <taxon>Pezizomycotina</taxon>
        <taxon>Eurotiomycetes</taxon>
        <taxon>Eurotiomycetidae</taxon>
        <taxon>Eurotiales</taxon>
        <taxon>Aspergillaceae</taxon>
        <taxon>Penicillium</taxon>
    </lineage>
</organism>
<name>A0A1V6RMS0_9EURO</name>
<gene>
    <name evidence="2" type="ORF">PENVUL_c037G10080</name>
</gene>
<dbReference type="AlphaFoldDB" id="A0A1V6RMS0"/>
<feature type="region of interest" description="Disordered" evidence="1">
    <location>
        <begin position="1"/>
        <end position="35"/>
    </location>
</feature>
<proteinExistence type="predicted"/>
<sequence>MGARKDLGSYEALGAGAEQEDPSSVRGVNETTMCDSDPNAHDRDCLRHFFYKIKAAETDQCSCDADSQTPRYILIQFPLYIGLRVKMWKQLDKVGMKDKDYDKIVSNPQAIRYVTNFIHRTGLL</sequence>
<evidence type="ECO:0000256" key="1">
    <source>
        <dbReference type="SAM" id="MobiDB-lite"/>
    </source>
</evidence>
<evidence type="ECO:0000313" key="2">
    <source>
        <dbReference type="EMBL" id="OQE02900.1"/>
    </source>
</evidence>
<dbReference type="Proteomes" id="UP000191518">
    <property type="component" value="Unassembled WGS sequence"/>
</dbReference>
<dbReference type="EMBL" id="MDYP01000037">
    <property type="protein sequence ID" value="OQE02900.1"/>
    <property type="molecule type" value="Genomic_DNA"/>
</dbReference>
<comment type="caution">
    <text evidence="2">The sequence shown here is derived from an EMBL/GenBank/DDBJ whole genome shotgun (WGS) entry which is preliminary data.</text>
</comment>
<reference evidence="3" key="1">
    <citation type="journal article" date="2017" name="Nat. Microbiol.">
        <title>Global analysis of biosynthetic gene clusters reveals vast potential of secondary metabolite production in Penicillium species.</title>
        <authorList>
            <person name="Nielsen J.C."/>
            <person name="Grijseels S."/>
            <person name="Prigent S."/>
            <person name="Ji B."/>
            <person name="Dainat J."/>
            <person name="Nielsen K.F."/>
            <person name="Frisvad J.C."/>
            <person name="Workman M."/>
            <person name="Nielsen J."/>
        </authorList>
    </citation>
    <scope>NUCLEOTIDE SEQUENCE [LARGE SCALE GENOMIC DNA]</scope>
    <source>
        <strain evidence="3">IBT 29486</strain>
    </source>
</reference>
<evidence type="ECO:0000313" key="3">
    <source>
        <dbReference type="Proteomes" id="UP000191518"/>
    </source>
</evidence>
<keyword evidence="3" id="KW-1185">Reference proteome</keyword>
<accession>A0A1V6RMS0</accession>